<dbReference type="PANTHER" id="PTHR36505:SF1">
    <property type="entry name" value="BLR1072 PROTEIN"/>
    <property type="match status" value="1"/>
</dbReference>
<organism evidence="2 3">
    <name type="scientific">Microbulbifer rhizosphaerae</name>
    <dbReference type="NCBI Taxonomy" id="1562603"/>
    <lineage>
        <taxon>Bacteria</taxon>
        <taxon>Pseudomonadati</taxon>
        <taxon>Pseudomonadota</taxon>
        <taxon>Gammaproteobacteria</taxon>
        <taxon>Cellvibrionales</taxon>
        <taxon>Microbulbiferaceae</taxon>
        <taxon>Microbulbifer</taxon>
    </lineage>
</organism>
<keyword evidence="3" id="KW-1185">Reference proteome</keyword>
<dbReference type="InterPro" id="IPR027275">
    <property type="entry name" value="PRC-brl_dom"/>
</dbReference>
<sequence length="120" mass="13497">MANHTLLSASSLEGDQVKNRQGEDLGKIKEIMIDTETHNVAYYVLSFGGVMGMGDDLFAIPPEAMRVDTADECFILNIDKEQLKKAEGFDKDHWPDMADPKFRSNVYQQYGISEGASRRH</sequence>
<dbReference type="EMBL" id="JACHWZ010000017">
    <property type="protein sequence ID" value="MBB3062499.1"/>
    <property type="molecule type" value="Genomic_DNA"/>
</dbReference>
<gene>
    <name evidence="2" type="ORF">FHS09_003348</name>
</gene>
<accession>A0A7W4WE16</accession>
<dbReference type="SUPFAM" id="SSF50346">
    <property type="entry name" value="PRC-barrel domain"/>
    <property type="match status" value="1"/>
</dbReference>
<evidence type="ECO:0000259" key="1">
    <source>
        <dbReference type="Pfam" id="PF05239"/>
    </source>
</evidence>
<dbReference type="PANTHER" id="PTHR36505">
    <property type="entry name" value="BLR1072 PROTEIN"/>
    <property type="match status" value="1"/>
</dbReference>
<evidence type="ECO:0000313" key="2">
    <source>
        <dbReference type="EMBL" id="MBB3062499.1"/>
    </source>
</evidence>
<proteinExistence type="predicted"/>
<comment type="caution">
    <text evidence="2">The sequence shown here is derived from an EMBL/GenBank/DDBJ whole genome shotgun (WGS) entry which is preliminary data.</text>
</comment>
<name>A0A7W4WE16_9GAMM</name>
<dbReference type="RefSeq" id="WP_183461858.1">
    <property type="nucleotide sequence ID" value="NZ_JACHWZ010000017.1"/>
</dbReference>
<dbReference type="Proteomes" id="UP000535937">
    <property type="component" value="Unassembled WGS sequence"/>
</dbReference>
<dbReference type="InterPro" id="IPR011033">
    <property type="entry name" value="PRC_barrel-like_sf"/>
</dbReference>
<dbReference type="Pfam" id="PF05239">
    <property type="entry name" value="PRC"/>
    <property type="match status" value="1"/>
</dbReference>
<protein>
    <submittedName>
        <fullName evidence="2">Sporulation protein YlmC with PRC-barrel domain</fullName>
    </submittedName>
</protein>
<dbReference type="AlphaFoldDB" id="A0A7W4WE16"/>
<reference evidence="2 3" key="1">
    <citation type="submission" date="2020-08" db="EMBL/GenBank/DDBJ databases">
        <title>Genomic Encyclopedia of Type Strains, Phase III (KMG-III): the genomes of soil and plant-associated and newly described type strains.</title>
        <authorList>
            <person name="Whitman W."/>
        </authorList>
    </citation>
    <scope>NUCLEOTIDE SEQUENCE [LARGE SCALE GENOMIC DNA]</scope>
    <source>
        <strain evidence="2 3">CECT 8799</strain>
    </source>
</reference>
<dbReference type="Gene3D" id="2.30.30.240">
    <property type="entry name" value="PRC-barrel domain"/>
    <property type="match status" value="1"/>
</dbReference>
<evidence type="ECO:0000313" key="3">
    <source>
        <dbReference type="Proteomes" id="UP000535937"/>
    </source>
</evidence>
<feature type="domain" description="PRC-barrel" evidence="1">
    <location>
        <begin position="7"/>
        <end position="83"/>
    </location>
</feature>